<reference evidence="7 8" key="1">
    <citation type="submission" date="2021-03" db="EMBL/GenBank/DDBJ databases">
        <title>Genomic Encyclopedia of Type Strains, Phase IV (KMG-IV): sequencing the most valuable type-strain genomes for metagenomic binning, comparative biology and taxonomic classification.</title>
        <authorList>
            <person name="Goeker M."/>
        </authorList>
    </citation>
    <scope>NUCLEOTIDE SEQUENCE [LARGE SCALE GENOMIC DNA]</scope>
    <source>
        <strain evidence="7 8">DSM 23491</strain>
    </source>
</reference>
<dbReference type="Pfam" id="PF00155">
    <property type="entry name" value="Aminotran_1_2"/>
    <property type="match status" value="1"/>
</dbReference>
<protein>
    <recommendedName>
        <fullName evidence="2">cysteine-S-conjugate beta-lyase</fullName>
        <ecNumber evidence="2">4.4.1.13</ecNumber>
    </recommendedName>
</protein>
<comment type="caution">
    <text evidence="7">The sequence shown here is derived from an EMBL/GenBank/DDBJ whole genome shotgun (WGS) entry which is preliminary data.</text>
</comment>
<dbReference type="EMBL" id="JAGGKP010000001">
    <property type="protein sequence ID" value="MBP1936125.1"/>
    <property type="molecule type" value="Genomic_DNA"/>
</dbReference>
<gene>
    <name evidence="7" type="ORF">J2Z20_000986</name>
</gene>
<dbReference type="NCBIfam" id="TIGR04350">
    <property type="entry name" value="C_S_lyase_PatB"/>
    <property type="match status" value="1"/>
</dbReference>
<dbReference type="InterPro" id="IPR015422">
    <property type="entry name" value="PyrdxlP-dep_Trfase_small"/>
</dbReference>
<dbReference type="InterPro" id="IPR027619">
    <property type="entry name" value="C-S_lyase_PatB-like"/>
</dbReference>
<evidence type="ECO:0000313" key="7">
    <source>
        <dbReference type="EMBL" id="MBP1936125.1"/>
    </source>
</evidence>
<dbReference type="InterPro" id="IPR015421">
    <property type="entry name" value="PyrdxlP-dep_Trfase_major"/>
</dbReference>
<evidence type="ECO:0000313" key="8">
    <source>
        <dbReference type="Proteomes" id="UP001519273"/>
    </source>
</evidence>
<accession>A0ABS4H0T6</accession>
<dbReference type="RefSeq" id="WP_209845914.1">
    <property type="nucleotide sequence ID" value="NZ_CBCRVE010000002.1"/>
</dbReference>
<organism evidence="7 8">
    <name type="scientific">Paenibacillus sediminis</name>
    <dbReference type="NCBI Taxonomy" id="664909"/>
    <lineage>
        <taxon>Bacteria</taxon>
        <taxon>Bacillati</taxon>
        <taxon>Bacillota</taxon>
        <taxon>Bacilli</taxon>
        <taxon>Bacillales</taxon>
        <taxon>Paenibacillaceae</taxon>
        <taxon>Paenibacillus</taxon>
    </lineage>
</organism>
<feature type="domain" description="Aminotransferase class I/classII large" evidence="6">
    <location>
        <begin position="72"/>
        <end position="389"/>
    </location>
</feature>
<comment type="similarity">
    <text evidence="5">Belongs to the class-II pyridoxal-phosphate-dependent aminotransferase family. MalY/PatB cystathionine beta-lyase subfamily.</text>
</comment>
<proteinExistence type="inferred from homology"/>
<dbReference type="EC" id="4.4.1.13" evidence="2"/>
<dbReference type="Gene3D" id="3.40.640.10">
    <property type="entry name" value="Type I PLP-dependent aspartate aminotransferase-like (Major domain)"/>
    <property type="match status" value="1"/>
</dbReference>
<evidence type="ECO:0000256" key="1">
    <source>
        <dbReference type="ARBA" id="ARBA00001933"/>
    </source>
</evidence>
<evidence type="ECO:0000256" key="4">
    <source>
        <dbReference type="ARBA" id="ARBA00023239"/>
    </source>
</evidence>
<dbReference type="PANTHER" id="PTHR43525:SF1">
    <property type="entry name" value="PROTEIN MALY"/>
    <property type="match status" value="1"/>
</dbReference>
<keyword evidence="4 7" id="KW-0456">Lyase</keyword>
<evidence type="ECO:0000259" key="6">
    <source>
        <dbReference type="Pfam" id="PF00155"/>
    </source>
</evidence>
<name>A0ABS4H0T6_9BACL</name>
<dbReference type="CDD" id="cd00609">
    <property type="entry name" value="AAT_like"/>
    <property type="match status" value="1"/>
</dbReference>
<dbReference type="GO" id="GO:0016829">
    <property type="term" value="F:lyase activity"/>
    <property type="evidence" value="ECO:0007669"/>
    <property type="project" value="UniProtKB-KW"/>
</dbReference>
<dbReference type="InterPro" id="IPR015424">
    <property type="entry name" value="PyrdxlP-dep_Trfase"/>
</dbReference>
<comment type="cofactor">
    <cofactor evidence="1">
        <name>pyridoxal 5'-phosphate</name>
        <dbReference type="ChEBI" id="CHEBI:597326"/>
    </cofactor>
</comment>
<sequence>MQYDFNEVIDRSGTSSVKWDPAYLKRHIDFDAEGGLPLWVADMDFRCAAPIINALKERVEHGIYGYSFPNDHYYDALKWWMKKRHGWEIQSEWVTLMPGVVPALNFIIRAFTKEGDKVIIQQPVYHPFTNTVVQNNRIVANNALKNENGIYEMDFEDLEQKAKDPDTKLLILCNPHNPVGKVWSAEELQRLGQICNDNDVIVVSDEIHSDLVLPGNQHTTYALLGESFANHSIICTAPSKTFNLAGLQASNIIIPNPEIKAKLDEELKKSSIHGVNLFGLTATIAAYSPEGEEWLEQLLTYLDANADFINKFVKKHMPKVKYHKPQATYMAWLDFREVEESFDKLERSVKEEAKVLLNGGTMFGRSGEGFMRLNFACPQSILEEALERIANTIYFQK</sequence>
<dbReference type="InterPro" id="IPR004839">
    <property type="entry name" value="Aminotransferase_I/II_large"/>
</dbReference>
<dbReference type="SUPFAM" id="SSF53383">
    <property type="entry name" value="PLP-dependent transferases"/>
    <property type="match status" value="1"/>
</dbReference>
<evidence type="ECO:0000256" key="5">
    <source>
        <dbReference type="ARBA" id="ARBA00037974"/>
    </source>
</evidence>
<dbReference type="Proteomes" id="UP001519273">
    <property type="component" value="Unassembled WGS sequence"/>
</dbReference>
<dbReference type="PANTHER" id="PTHR43525">
    <property type="entry name" value="PROTEIN MALY"/>
    <property type="match status" value="1"/>
</dbReference>
<keyword evidence="8" id="KW-1185">Reference proteome</keyword>
<keyword evidence="3" id="KW-0663">Pyridoxal phosphate</keyword>
<dbReference type="InterPro" id="IPR051798">
    <property type="entry name" value="Class-II_PLP-Dep_Aminotrans"/>
</dbReference>
<dbReference type="Gene3D" id="3.90.1150.10">
    <property type="entry name" value="Aspartate Aminotransferase, domain 1"/>
    <property type="match status" value="1"/>
</dbReference>
<evidence type="ECO:0000256" key="3">
    <source>
        <dbReference type="ARBA" id="ARBA00022898"/>
    </source>
</evidence>
<evidence type="ECO:0000256" key="2">
    <source>
        <dbReference type="ARBA" id="ARBA00012224"/>
    </source>
</evidence>